<organism evidence="1 2">
    <name type="scientific">Papaver nudicaule</name>
    <name type="common">Iceland poppy</name>
    <dbReference type="NCBI Taxonomy" id="74823"/>
    <lineage>
        <taxon>Eukaryota</taxon>
        <taxon>Viridiplantae</taxon>
        <taxon>Streptophyta</taxon>
        <taxon>Embryophyta</taxon>
        <taxon>Tracheophyta</taxon>
        <taxon>Spermatophyta</taxon>
        <taxon>Magnoliopsida</taxon>
        <taxon>Ranunculales</taxon>
        <taxon>Papaveraceae</taxon>
        <taxon>Papaveroideae</taxon>
        <taxon>Papaver</taxon>
    </lineage>
</organism>
<evidence type="ECO:0000313" key="1">
    <source>
        <dbReference type="EMBL" id="MCL7034576.1"/>
    </source>
</evidence>
<dbReference type="EMBL" id="JAJJMA010147115">
    <property type="protein sequence ID" value="MCL7034576.1"/>
    <property type="molecule type" value="Genomic_DNA"/>
</dbReference>
<sequence>MFSTACRSFSRVDRVYKLANSYVQSNPIIFNKGSNGYHGVSFDRIGMDWNKKQKTVWKPVSTQAITSSEGGAGKDIGVATDNPQTNVICKEKSNARVISKSIKLPYSKESTTGEVGSDSFCKCRGGRCSSCQ</sequence>
<comment type="caution">
    <text evidence="1">The sequence shown here is derived from an EMBL/GenBank/DDBJ whole genome shotgun (WGS) entry which is preliminary data.</text>
</comment>
<protein>
    <submittedName>
        <fullName evidence="1">Uncharacterized protein</fullName>
    </submittedName>
</protein>
<proteinExistence type="predicted"/>
<keyword evidence="2" id="KW-1185">Reference proteome</keyword>
<accession>A0AA41SCW5</accession>
<reference evidence="1" key="1">
    <citation type="submission" date="2022-03" db="EMBL/GenBank/DDBJ databases">
        <title>A functionally conserved STORR gene fusion in Papaver species that diverged 16.8 million years ago.</title>
        <authorList>
            <person name="Catania T."/>
        </authorList>
    </citation>
    <scope>NUCLEOTIDE SEQUENCE</scope>
    <source>
        <strain evidence="1">S-191538</strain>
    </source>
</reference>
<gene>
    <name evidence="1" type="ORF">MKW94_013213</name>
</gene>
<name>A0AA41SCW5_PAPNU</name>
<dbReference type="AlphaFoldDB" id="A0AA41SCW5"/>
<dbReference type="Proteomes" id="UP001177140">
    <property type="component" value="Unassembled WGS sequence"/>
</dbReference>
<evidence type="ECO:0000313" key="2">
    <source>
        <dbReference type="Proteomes" id="UP001177140"/>
    </source>
</evidence>